<dbReference type="EMBL" id="MDER01000051">
    <property type="protein sequence ID" value="ODP27592.1"/>
    <property type="molecule type" value="Genomic_DNA"/>
</dbReference>
<dbReference type="InterPro" id="IPR036156">
    <property type="entry name" value="Beta-gal/glucu_dom_sf"/>
</dbReference>
<accession>A0A1E3L1C3</accession>
<dbReference type="InterPro" id="IPR006102">
    <property type="entry name" value="Ig-like_GH2"/>
</dbReference>
<dbReference type="STRING" id="1886670.PTI45_03047"/>
<dbReference type="PROSITE" id="PS00719">
    <property type="entry name" value="GLYCOSYL_HYDROL_F2_1"/>
    <property type="match status" value="1"/>
</dbReference>
<evidence type="ECO:0000313" key="10">
    <source>
        <dbReference type="EMBL" id="ODP27592.1"/>
    </source>
</evidence>
<evidence type="ECO:0000259" key="7">
    <source>
        <dbReference type="Pfam" id="PF00703"/>
    </source>
</evidence>
<evidence type="ECO:0000313" key="11">
    <source>
        <dbReference type="Proteomes" id="UP000094578"/>
    </source>
</evidence>
<dbReference type="Pfam" id="PF02837">
    <property type="entry name" value="Glyco_hydro_2_N"/>
    <property type="match status" value="1"/>
</dbReference>
<dbReference type="SUPFAM" id="SSF51445">
    <property type="entry name" value="(Trans)glycosidases"/>
    <property type="match status" value="1"/>
</dbReference>
<protein>
    <recommendedName>
        <fullName evidence="3">Beta-glucuronidase</fullName>
        <ecNumber evidence="2">3.2.1.31</ecNumber>
    </recommendedName>
</protein>
<organism evidence="10 11">
    <name type="scientific">Paenibacillus nuruki</name>
    <dbReference type="NCBI Taxonomy" id="1886670"/>
    <lineage>
        <taxon>Bacteria</taxon>
        <taxon>Bacillati</taxon>
        <taxon>Bacillota</taxon>
        <taxon>Bacilli</taxon>
        <taxon>Bacillales</taxon>
        <taxon>Paenibacillaceae</taxon>
        <taxon>Paenibacillus</taxon>
    </lineage>
</organism>
<evidence type="ECO:0000259" key="9">
    <source>
        <dbReference type="Pfam" id="PF02837"/>
    </source>
</evidence>
<comment type="similarity">
    <text evidence="1 6">Belongs to the glycosyl hydrolase 2 family.</text>
</comment>
<keyword evidence="11" id="KW-1185">Reference proteome</keyword>
<feature type="domain" description="Glycoside hydrolase family 2 catalytic" evidence="8">
    <location>
        <begin position="285"/>
        <end position="541"/>
    </location>
</feature>
<dbReference type="Pfam" id="PF02836">
    <property type="entry name" value="Glyco_hydro_2_C"/>
    <property type="match status" value="1"/>
</dbReference>
<dbReference type="GO" id="GO:0030246">
    <property type="term" value="F:carbohydrate binding"/>
    <property type="evidence" value="ECO:0007669"/>
    <property type="project" value="TreeGrafter"/>
</dbReference>
<dbReference type="Gene3D" id="2.60.40.10">
    <property type="entry name" value="Immunoglobulins"/>
    <property type="match status" value="1"/>
</dbReference>
<dbReference type="InterPro" id="IPR017853">
    <property type="entry name" value="GH"/>
</dbReference>
<dbReference type="InterPro" id="IPR006101">
    <property type="entry name" value="Glyco_hydro_2"/>
</dbReference>
<dbReference type="InterPro" id="IPR008979">
    <property type="entry name" value="Galactose-bd-like_sf"/>
</dbReference>
<gene>
    <name evidence="10" type="ORF">PTI45_03047</name>
</gene>
<dbReference type="InterPro" id="IPR013783">
    <property type="entry name" value="Ig-like_fold"/>
</dbReference>
<evidence type="ECO:0000256" key="5">
    <source>
        <dbReference type="ARBA" id="ARBA00023295"/>
    </source>
</evidence>
<dbReference type="AlphaFoldDB" id="A0A1E3L1C3"/>
<feature type="domain" description="Glycosyl hydrolases family 2 sugar binding" evidence="9">
    <location>
        <begin position="52"/>
        <end position="152"/>
    </location>
</feature>
<dbReference type="Gene3D" id="3.20.20.80">
    <property type="entry name" value="Glycosidases"/>
    <property type="match status" value="1"/>
</dbReference>
<dbReference type="GO" id="GO:0004566">
    <property type="term" value="F:beta-glucuronidase activity"/>
    <property type="evidence" value="ECO:0007669"/>
    <property type="project" value="UniProtKB-EC"/>
</dbReference>
<dbReference type="GO" id="GO:0005975">
    <property type="term" value="P:carbohydrate metabolic process"/>
    <property type="evidence" value="ECO:0007669"/>
    <property type="project" value="InterPro"/>
</dbReference>
<dbReference type="PATRIC" id="fig|1886670.3.peg.3095"/>
<dbReference type="InterPro" id="IPR006103">
    <property type="entry name" value="Glyco_hydro_2_cat"/>
</dbReference>
<dbReference type="RefSeq" id="WP_069328443.1">
    <property type="nucleotide sequence ID" value="NZ_MDER01000051.1"/>
</dbReference>
<dbReference type="InterPro" id="IPR023230">
    <property type="entry name" value="Glyco_hydro_2_CS"/>
</dbReference>
<dbReference type="SUPFAM" id="SSF49303">
    <property type="entry name" value="beta-Galactosidase/glucuronidase domain"/>
    <property type="match status" value="1"/>
</dbReference>
<dbReference type="PANTHER" id="PTHR10066">
    <property type="entry name" value="BETA-GLUCURONIDASE"/>
    <property type="match status" value="1"/>
</dbReference>
<evidence type="ECO:0000256" key="2">
    <source>
        <dbReference type="ARBA" id="ARBA00012761"/>
    </source>
</evidence>
<dbReference type="Pfam" id="PF00703">
    <property type="entry name" value="Glyco_hydro_2"/>
    <property type="match status" value="1"/>
</dbReference>
<dbReference type="InterPro" id="IPR006104">
    <property type="entry name" value="Glyco_hydro_2_N"/>
</dbReference>
<evidence type="ECO:0000256" key="6">
    <source>
        <dbReference type="RuleBase" id="RU361154"/>
    </source>
</evidence>
<evidence type="ECO:0000256" key="1">
    <source>
        <dbReference type="ARBA" id="ARBA00007401"/>
    </source>
</evidence>
<sequence length="579" mass="67635">MDRLFQNHRIRARQSLEGLWEFGKMRALSTDGLAESIDYDYKLAVPGCWEMHPQLLTYRGQGIYRRSIYIDNTAHVRLLFKGVSHTAKVYWDGQQVAEHYNAYTAFDTTIMNVEPGAHELCVEVDNSFGQHSALHLPNDYYTYGGMIRPVIIEILPLQSCSIQWVQFTPIKEDWTTDEEGNWQANVRIALQSHADHDIKGHIQFELSPLQQSTLWKQQLPEITLKAGQYLEFTHTFTFSNIQSWSCEHPYLYEWQTLWYQHQSNTLELVDDWVERVGFRTINTYEGKLLLNHQPIVLKGFNRHEDHPMVGASFPIALMVQDLELMIHTGANAVRTSHYPNDERFLDLCDEYGILVWEENHARGLSIEDMRHPQFIEQCEQVNREMVTQHYNHPSIIIWAILNECASDQEEGRVHYQRQLEQIRSLDHSRPLSFASHHRENEICFDLADIVSFNLYPGWYGDEDPGELCDLARQWADQAGGKGKPMIMSEFGADGFYGYRSPNRVKGTEERQADIIESNLRAYNERAFISGMFIWQFCDCRVTEEGIWPMMRARTQNNKGIVDGYRRPKLAYEVVTRYFK</sequence>
<dbReference type="Proteomes" id="UP000094578">
    <property type="component" value="Unassembled WGS sequence"/>
</dbReference>
<proteinExistence type="inferred from homology"/>
<dbReference type="EC" id="3.2.1.31" evidence="2"/>
<evidence type="ECO:0000259" key="8">
    <source>
        <dbReference type="Pfam" id="PF02836"/>
    </source>
</evidence>
<keyword evidence="4 6" id="KW-0378">Hydrolase</keyword>
<reference evidence="10 11" key="1">
    <citation type="submission" date="2016-08" db="EMBL/GenBank/DDBJ databases">
        <title>Genome sequencing of Paenibacillus sp. TI45-13ar, isolated from Korean traditional nuruk.</title>
        <authorList>
            <person name="Kim S.-J."/>
        </authorList>
    </citation>
    <scope>NUCLEOTIDE SEQUENCE [LARGE SCALE GENOMIC DNA]</scope>
    <source>
        <strain evidence="10 11">TI45-13ar</strain>
    </source>
</reference>
<evidence type="ECO:0000256" key="3">
    <source>
        <dbReference type="ARBA" id="ARBA00016205"/>
    </source>
</evidence>
<comment type="caution">
    <text evidence="10">The sequence shown here is derived from an EMBL/GenBank/DDBJ whole genome shotgun (WGS) entry which is preliminary data.</text>
</comment>
<keyword evidence="5 6" id="KW-0326">Glycosidase</keyword>
<feature type="domain" description="Glycoside hydrolase family 2 immunoglobulin-like beta-sandwich" evidence="7">
    <location>
        <begin position="176"/>
        <end position="279"/>
    </location>
</feature>
<name>A0A1E3L1C3_9BACL</name>
<dbReference type="PRINTS" id="PR00132">
    <property type="entry name" value="GLHYDRLASE2"/>
</dbReference>
<dbReference type="PANTHER" id="PTHR10066:SF67">
    <property type="entry name" value="BETA-GLUCURONIDASE"/>
    <property type="match status" value="1"/>
</dbReference>
<evidence type="ECO:0000256" key="4">
    <source>
        <dbReference type="ARBA" id="ARBA00022801"/>
    </source>
</evidence>
<dbReference type="Gene3D" id="2.60.120.260">
    <property type="entry name" value="Galactose-binding domain-like"/>
    <property type="match status" value="1"/>
</dbReference>
<dbReference type="GO" id="GO:0019391">
    <property type="term" value="P:glucuronoside catabolic process"/>
    <property type="evidence" value="ECO:0007669"/>
    <property type="project" value="TreeGrafter"/>
</dbReference>
<dbReference type="SUPFAM" id="SSF49785">
    <property type="entry name" value="Galactose-binding domain-like"/>
    <property type="match status" value="1"/>
</dbReference>